<gene>
    <name evidence="1" type="ORF">Tci_913171</name>
</gene>
<dbReference type="AlphaFoldDB" id="A0A699W059"/>
<dbReference type="EMBL" id="BKCJ011547897">
    <property type="protein sequence ID" value="GFD41202.1"/>
    <property type="molecule type" value="Genomic_DNA"/>
</dbReference>
<proteinExistence type="predicted"/>
<reference evidence="1" key="1">
    <citation type="journal article" date="2019" name="Sci. Rep.">
        <title>Draft genome of Tanacetum cinerariifolium, the natural source of mosquito coil.</title>
        <authorList>
            <person name="Yamashiro T."/>
            <person name="Shiraishi A."/>
            <person name="Satake H."/>
            <person name="Nakayama K."/>
        </authorList>
    </citation>
    <scope>NUCLEOTIDE SEQUENCE</scope>
</reference>
<protein>
    <submittedName>
        <fullName evidence="1">Uncharacterized protein</fullName>
    </submittedName>
</protein>
<accession>A0A699W059</accession>
<name>A0A699W059_TANCI</name>
<organism evidence="1">
    <name type="scientific">Tanacetum cinerariifolium</name>
    <name type="common">Dalmatian daisy</name>
    <name type="synonym">Chrysanthemum cinerariifolium</name>
    <dbReference type="NCBI Taxonomy" id="118510"/>
    <lineage>
        <taxon>Eukaryota</taxon>
        <taxon>Viridiplantae</taxon>
        <taxon>Streptophyta</taxon>
        <taxon>Embryophyta</taxon>
        <taxon>Tracheophyta</taxon>
        <taxon>Spermatophyta</taxon>
        <taxon>Magnoliopsida</taxon>
        <taxon>eudicotyledons</taxon>
        <taxon>Gunneridae</taxon>
        <taxon>Pentapetalae</taxon>
        <taxon>asterids</taxon>
        <taxon>campanulids</taxon>
        <taxon>Asterales</taxon>
        <taxon>Asteraceae</taxon>
        <taxon>Asteroideae</taxon>
        <taxon>Anthemideae</taxon>
        <taxon>Anthemidinae</taxon>
        <taxon>Tanacetum</taxon>
    </lineage>
</organism>
<comment type="caution">
    <text evidence="1">The sequence shown here is derived from an EMBL/GenBank/DDBJ whole genome shotgun (WGS) entry which is preliminary data.</text>
</comment>
<sequence>MTLRLVAPEYAYCCTWRTPCQGRAASILNDREQPEGGSRVLVLGHHDYPMWQRFSPRLAGVAGPAPR</sequence>
<evidence type="ECO:0000313" key="1">
    <source>
        <dbReference type="EMBL" id="GFD41202.1"/>
    </source>
</evidence>
<feature type="non-terminal residue" evidence="1">
    <location>
        <position position="1"/>
    </location>
</feature>